<evidence type="ECO:0000313" key="6">
    <source>
        <dbReference type="Proteomes" id="UP000183975"/>
    </source>
</evidence>
<evidence type="ECO:0000256" key="3">
    <source>
        <dbReference type="SAM" id="SignalP"/>
    </source>
</evidence>
<dbReference type="Pfam" id="PF14283">
    <property type="entry name" value="CD1107-like"/>
    <property type="match status" value="1"/>
</dbReference>
<dbReference type="OrthoDB" id="1749038at2"/>
<dbReference type="InterPro" id="IPR003646">
    <property type="entry name" value="SH3-like_bac-type"/>
</dbReference>
<evidence type="ECO:0000313" key="5">
    <source>
        <dbReference type="EMBL" id="SHJ89191.1"/>
    </source>
</evidence>
<organism evidence="5 6">
    <name type="scientific">Anaerotignum lactatifermentans DSM 14214</name>
    <dbReference type="NCBI Taxonomy" id="1121323"/>
    <lineage>
        <taxon>Bacteria</taxon>
        <taxon>Bacillati</taxon>
        <taxon>Bacillota</taxon>
        <taxon>Clostridia</taxon>
        <taxon>Lachnospirales</taxon>
        <taxon>Anaerotignaceae</taxon>
        <taxon>Anaerotignum</taxon>
    </lineage>
</organism>
<reference evidence="5 6" key="1">
    <citation type="submission" date="2016-11" db="EMBL/GenBank/DDBJ databases">
        <authorList>
            <person name="Jaros S."/>
            <person name="Januszkiewicz K."/>
            <person name="Wedrychowicz H."/>
        </authorList>
    </citation>
    <scope>NUCLEOTIDE SEQUENCE [LARGE SCALE GENOMIC DNA]</scope>
    <source>
        <strain evidence="5 6">DSM 14214</strain>
    </source>
</reference>
<feature type="compositionally biased region" description="Acidic residues" evidence="1">
    <location>
        <begin position="368"/>
        <end position="409"/>
    </location>
</feature>
<feature type="chain" id="PRO_5013314217" evidence="3">
    <location>
        <begin position="29"/>
        <end position="409"/>
    </location>
</feature>
<proteinExistence type="predicted"/>
<dbReference type="PROSITE" id="PS51781">
    <property type="entry name" value="SH3B"/>
    <property type="match status" value="1"/>
</dbReference>
<dbReference type="SMART" id="SM00287">
    <property type="entry name" value="SH3b"/>
    <property type="match status" value="1"/>
</dbReference>
<keyword evidence="3" id="KW-0732">Signal</keyword>
<feature type="region of interest" description="Disordered" evidence="1">
    <location>
        <begin position="304"/>
        <end position="332"/>
    </location>
</feature>
<feature type="compositionally biased region" description="Acidic residues" evidence="1">
    <location>
        <begin position="309"/>
        <end position="330"/>
    </location>
</feature>
<feature type="compositionally biased region" description="Acidic residues" evidence="1">
    <location>
        <begin position="59"/>
        <end position="78"/>
    </location>
</feature>
<evidence type="ECO:0000256" key="1">
    <source>
        <dbReference type="SAM" id="MobiDB-lite"/>
    </source>
</evidence>
<dbReference type="PANTHER" id="PTHR34408:SF1">
    <property type="entry name" value="GLYCOSYL HYDROLASE FAMILY 19 DOMAIN-CONTAINING PROTEIN HI_1415"/>
    <property type="match status" value="1"/>
</dbReference>
<dbReference type="AlphaFoldDB" id="A0A1M6N0F2"/>
<dbReference type="InterPro" id="IPR025376">
    <property type="entry name" value="CD1107-like_dom"/>
</dbReference>
<dbReference type="InterPro" id="IPR052354">
    <property type="entry name" value="Cell_Wall_Dynamics_Protein"/>
</dbReference>
<feature type="region of interest" description="Disordered" evidence="1">
    <location>
        <begin position="363"/>
        <end position="409"/>
    </location>
</feature>
<evidence type="ECO:0000256" key="2">
    <source>
        <dbReference type="SAM" id="Phobius"/>
    </source>
</evidence>
<dbReference type="PANTHER" id="PTHR34408">
    <property type="entry name" value="FAMILY PROTEIN, PUTATIVE-RELATED"/>
    <property type="match status" value="1"/>
</dbReference>
<feature type="domain" description="SH3b" evidence="4">
    <location>
        <begin position="113"/>
        <end position="177"/>
    </location>
</feature>
<feature type="signal peptide" evidence="3">
    <location>
        <begin position="1"/>
        <end position="28"/>
    </location>
</feature>
<evidence type="ECO:0000259" key="4">
    <source>
        <dbReference type="PROSITE" id="PS51781"/>
    </source>
</evidence>
<keyword evidence="2" id="KW-0812">Transmembrane</keyword>
<keyword evidence="2" id="KW-0472">Membrane</keyword>
<feature type="transmembrane region" description="Helical" evidence="2">
    <location>
        <begin position="333"/>
        <end position="354"/>
    </location>
</feature>
<gene>
    <name evidence="5" type="ORF">SAMN02745138_00748</name>
</gene>
<feature type="region of interest" description="Disordered" evidence="1">
    <location>
        <begin position="99"/>
        <end position="124"/>
    </location>
</feature>
<keyword evidence="2" id="KW-1133">Transmembrane helix</keyword>
<protein>
    <submittedName>
        <fullName evidence="5">SH3 domain-containing protein</fullName>
    </submittedName>
</protein>
<feature type="region of interest" description="Disordered" evidence="1">
    <location>
        <begin position="28"/>
        <end position="78"/>
    </location>
</feature>
<dbReference type="EMBL" id="FRAH01000008">
    <property type="protein sequence ID" value="SHJ89191.1"/>
    <property type="molecule type" value="Genomic_DNA"/>
</dbReference>
<accession>A0A1M6N0F2</accession>
<sequence>MKKTKSRILASFVAVMLCFTAFSTVAFANGNDPEAKPETTASTEQAEETEAPTTGGIEDTADADENASDTAEAETMTEEDVAELLSSLFGSQVEVTTTDSGLQITSSGEAASTRTGTVTTNGGSLNVRTGAGTDNAAITQLPNGTEVEVIGTEGGWVKILLPEREGYVCGDYLTISDASTGDGSFSLSLGEDELSSLMGLLGGGGGSALTPDGNLTLIDDYGSTTGTGKQFITLETKAGNVFYLIIDRDDKGEETVHFLNQVDEADLMALADDGEPATCSCTTRCQAGAVNMNCEICASDMTACAGPEPEPEPEETPAAEETEPEPEEESSGMGGLLIILLIAALVGGGAFYYIKFIKNKPKTKGDTDLDDYDYGEDEEPAGEEDLDEDAEEEMDDEFTMDAEPEDEKL</sequence>
<dbReference type="Pfam" id="PF08239">
    <property type="entry name" value="SH3_3"/>
    <property type="match status" value="1"/>
</dbReference>
<name>A0A1M6N0F2_9FIRM</name>
<dbReference type="Proteomes" id="UP000183975">
    <property type="component" value="Unassembled WGS sequence"/>
</dbReference>
<dbReference type="Gene3D" id="2.30.30.40">
    <property type="entry name" value="SH3 Domains"/>
    <property type="match status" value="1"/>
</dbReference>
<keyword evidence="6" id="KW-1185">Reference proteome</keyword>